<keyword evidence="6 9" id="KW-0067">ATP-binding</keyword>
<dbReference type="Pfam" id="PF05127">
    <property type="entry name" value="NAT10_TcmA_helicase"/>
    <property type="match status" value="1"/>
</dbReference>
<dbReference type="InterPro" id="IPR013562">
    <property type="entry name" value="TmcA/NAT10_N"/>
</dbReference>
<dbReference type="InterPro" id="IPR033442">
    <property type="entry name" value="TmcA_tRNA_bind"/>
</dbReference>
<feature type="domain" description="TmcA/NAT10 N-terminal" evidence="11">
    <location>
        <begin position="5"/>
        <end position="150"/>
    </location>
</feature>
<comment type="similarity">
    <text evidence="9">Belongs to the TmcA family.</text>
</comment>
<evidence type="ECO:0000256" key="1">
    <source>
        <dbReference type="ARBA" id="ARBA00022490"/>
    </source>
</evidence>
<dbReference type="GO" id="GO:0005737">
    <property type="term" value="C:cytoplasm"/>
    <property type="evidence" value="ECO:0007669"/>
    <property type="project" value="UniProtKB-SubCell"/>
</dbReference>
<dbReference type="Proteomes" id="UP000255129">
    <property type="component" value="Unassembled WGS sequence"/>
</dbReference>
<dbReference type="GO" id="GO:0051391">
    <property type="term" value="P:tRNA acetylation"/>
    <property type="evidence" value="ECO:0007669"/>
    <property type="project" value="UniProtKB-UniRule"/>
</dbReference>
<evidence type="ECO:0000313" key="14">
    <source>
        <dbReference type="EMBL" id="SUC35744.1"/>
    </source>
</evidence>
<dbReference type="InterPro" id="IPR027417">
    <property type="entry name" value="P-loop_NTPase"/>
</dbReference>
<dbReference type="Gene3D" id="3.40.50.300">
    <property type="entry name" value="P-loop containing nucleotide triphosphate hydrolases"/>
    <property type="match status" value="1"/>
</dbReference>
<dbReference type="Pfam" id="PF13718">
    <property type="entry name" value="GNAT_acetyltr_2"/>
    <property type="match status" value="1"/>
</dbReference>
<organism evidence="14 15">
    <name type="scientific">Providencia rustigianii</name>
    <dbReference type="NCBI Taxonomy" id="158850"/>
    <lineage>
        <taxon>Bacteria</taxon>
        <taxon>Pseudomonadati</taxon>
        <taxon>Pseudomonadota</taxon>
        <taxon>Gammaproteobacteria</taxon>
        <taxon>Enterobacterales</taxon>
        <taxon>Morganellaceae</taxon>
        <taxon>Providencia</taxon>
    </lineage>
</organism>
<dbReference type="RefSeq" id="WP_115164368.1">
    <property type="nucleotide sequence ID" value="NZ_AP018946.1"/>
</dbReference>
<dbReference type="Pfam" id="PF08351">
    <property type="entry name" value="TmcA_N"/>
    <property type="match status" value="1"/>
</dbReference>
<evidence type="ECO:0000256" key="6">
    <source>
        <dbReference type="ARBA" id="ARBA00022840"/>
    </source>
</evidence>
<dbReference type="GO" id="GO:1904812">
    <property type="term" value="P:rRNA acetylation involved in maturation of SSU-rRNA"/>
    <property type="evidence" value="ECO:0007669"/>
    <property type="project" value="TreeGrafter"/>
</dbReference>
<dbReference type="OrthoDB" id="5578851at2"/>
<evidence type="ECO:0000256" key="9">
    <source>
        <dbReference type="HAMAP-Rule" id="MF_01886"/>
    </source>
</evidence>
<keyword evidence="1 9" id="KW-0963">Cytoplasm</keyword>
<dbReference type="EC" id="2.3.1.193" evidence="9"/>
<evidence type="ECO:0000256" key="5">
    <source>
        <dbReference type="ARBA" id="ARBA00022741"/>
    </source>
</evidence>
<evidence type="ECO:0000259" key="13">
    <source>
        <dbReference type="Pfam" id="PF17176"/>
    </source>
</evidence>
<comment type="catalytic activity">
    <reaction evidence="9">
        <text>cytidine(34) in elongator tRNA(Met) + acetyl-CoA + ATP + H2O = N(4)-acetylcytidine(34) in elongator tRNA(Met) + ADP + phosphate + CoA + H(+)</text>
        <dbReference type="Rhea" id="RHEA:43788"/>
        <dbReference type="Rhea" id="RHEA-COMP:10693"/>
        <dbReference type="Rhea" id="RHEA-COMP:10694"/>
        <dbReference type="ChEBI" id="CHEBI:15377"/>
        <dbReference type="ChEBI" id="CHEBI:15378"/>
        <dbReference type="ChEBI" id="CHEBI:30616"/>
        <dbReference type="ChEBI" id="CHEBI:43474"/>
        <dbReference type="ChEBI" id="CHEBI:57287"/>
        <dbReference type="ChEBI" id="CHEBI:57288"/>
        <dbReference type="ChEBI" id="CHEBI:74900"/>
        <dbReference type="ChEBI" id="CHEBI:82748"/>
        <dbReference type="ChEBI" id="CHEBI:456216"/>
        <dbReference type="EC" id="2.3.1.193"/>
    </reaction>
</comment>
<comment type="subcellular location">
    <subcellularLocation>
        <location evidence="9">Cytoplasm</location>
    </subcellularLocation>
</comment>
<evidence type="ECO:0000259" key="11">
    <source>
        <dbReference type="Pfam" id="PF08351"/>
    </source>
</evidence>
<feature type="binding site" evidence="9">
    <location>
        <begin position="466"/>
        <end position="468"/>
    </location>
    <ligand>
        <name>acetyl-CoA</name>
        <dbReference type="ChEBI" id="CHEBI:57288"/>
    </ligand>
</feature>
<keyword evidence="8 9" id="KW-0012">Acyltransferase</keyword>
<dbReference type="PANTHER" id="PTHR10925:SF5">
    <property type="entry name" value="RNA CYTIDINE ACETYLTRANSFERASE"/>
    <property type="match status" value="1"/>
</dbReference>
<name>A0A379G3W2_9GAMM</name>
<dbReference type="InterPro" id="IPR016181">
    <property type="entry name" value="Acyl_CoA_acyltransferase"/>
</dbReference>
<evidence type="ECO:0000259" key="12">
    <source>
        <dbReference type="Pfam" id="PF13718"/>
    </source>
</evidence>
<dbReference type="Gene3D" id="3.40.630.30">
    <property type="match status" value="1"/>
</dbReference>
<proteinExistence type="inferred from homology"/>
<dbReference type="InterPro" id="IPR038321">
    <property type="entry name" value="TmcA_C_sf"/>
</dbReference>
<comment type="function">
    <text evidence="9">Catalyzes the formation of N(4)-acetylcytidine (ac(4)C) at the wobble position of tRNA(Met), by using acetyl-CoA as an acetyl donor and ATP (or GTP).</text>
</comment>
<dbReference type="SUPFAM" id="SSF52540">
    <property type="entry name" value="P-loop containing nucleoside triphosphate hydrolases"/>
    <property type="match status" value="1"/>
</dbReference>
<feature type="binding site" evidence="9">
    <location>
        <position position="506"/>
    </location>
    <ligand>
        <name>acetyl-CoA</name>
        <dbReference type="ChEBI" id="CHEBI:57288"/>
    </ligand>
</feature>
<evidence type="ECO:0000256" key="7">
    <source>
        <dbReference type="ARBA" id="ARBA00022884"/>
    </source>
</evidence>
<dbReference type="HAMAP" id="MF_01886">
    <property type="entry name" value="tRNA_acetyltr_TmcA"/>
    <property type="match status" value="1"/>
</dbReference>
<evidence type="ECO:0000256" key="2">
    <source>
        <dbReference type="ARBA" id="ARBA00022555"/>
    </source>
</evidence>
<protein>
    <recommendedName>
        <fullName evidence="9">tRNA(Met) cytidine acetyltransferase TmcA</fullName>
        <ecNumber evidence="9">2.3.1.193</ecNumber>
    </recommendedName>
</protein>
<keyword evidence="3 9" id="KW-0808">Transferase</keyword>
<evidence type="ECO:0000259" key="10">
    <source>
        <dbReference type="Pfam" id="PF05127"/>
    </source>
</evidence>
<feature type="domain" description="TcmA/NAT10 helicase" evidence="10">
    <location>
        <begin position="193"/>
        <end position="337"/>
    </location>
</feature>
<dbReference type="Gene3D" id="3.40.50.11040">
    <property type="match status" value="1"/>
</dbReference>
<dbReference type="AlphaFoldDB" id="A0A379G3W2"/>
<dbReference type="EMBL" id="UGUA01000002">
    <property type="protein sequence ID" value="SUC35744.1"/>
    <property type="molecule type" value="Genomic_DNA"/>
</dbReference>
<keyword evidence="2 9" id="KW-0820">tRNA-binding</keyword>
<keyword evidence="4 9" id="KW-0819">tRNA processing</keyword>
<feature type="binding site" evidence="9">
    <location>
        <position position="320"/>
    </location>
    <ligand>
        <name>ATP</name>
        <dbReference type="ChEBI" id="CHEBI:30616"/>
    </ligand>
</feature>
<dbReference type="SUPFAM" id="SSF55729">
    <property type="entry name" value="Acyl-CoA N-acyltransferases (Nat)"/>
    <property type="match status" value="1"/>
</dbReference>
<keyword evidence="7 9" id="KW-0694">RNA-binding</keyword>
<reference evidence="14 15" key="1">
    <citation type="submission" date="2018-06" db="EMBL/GenBank/DDBJ databases">
        <authorList>
            <consortium name="Pathogen Informatics"/>
            <person name="Doyle S."/>
        </authorList>
    </citation>
    <scope>NUCLEOTIDE SEQUENCE [LARGE SCALE GENOMIC DNA]</scope>
    <source>
        <strain evidence="14 15">NCTC12026</strain>
    </source>
</reference>
<dbReference type="GO" id="GO:0002101">
    <property type="term" value="P:tRNA wobble cytosine modification"/>
    <property type="evidence" value="ECO:0007669"/>
    <property type="project" value="UniProtKB-UniRule"/>
</dbReference>
<evidence type="ECO:0000313" key="15">
    <source>
        <dbReference type="Proteomes" id="UP000255129"/>
    </source>
</evidence>
<feature type="domain" description="N-acetyltransferase" evidence="12">
    <location>
        <begin position="481"/>
        <end position="540"/>
    </location>
</feature>
<sequence>MDIPLDAIVQQLQRSGYRRLLVLSGESDWVESQLVQFRQQLRGDWLCVSADLPDSILPEKAHLLLGREFTHAIFDARSGLHSEALAMLAGTLKAGSLLVLCTPAQQHWAQKNDTDSLRWNEQLGIIPTPNFVRHLQRTVLSSPDVLLYQQNVGFSYRSLPDSPEWHPPTGEPTVQQQQILHQLLSAQQGVWGIIAARGRGKSTVAGMLINQWQGECWCCAPAKVTIGTLESFAKKALNFWAPDALLKYCQSGQPIDADWLIIDEAATIPTHILRQLITYFPRVLMTTTVDGYEGTGRGFMVKFCDSVDNFTSLELSEPIRFAPHDPLENVINQGLLLCEPTPIPWVDAPVRVYSINQQQLTHNLNQLQRFYGLLTGAHYRTSPLDLRRLLDAQQQHFAIASVQNGQQQAHIGALWMVDEGGLDTSLSWKIWAGQRRPRGNLVAQSLAAHSYFPTAPQLISRRVMRIAVASLYRRKKIGYQLLQQQIEQANADGVDFLSVSFGLTPELLAFWQSAGFHLVRIGSHIEASSGCFTAMAVLPLSAVAGELCNKGQYLLQRDNFWRTDLNEFSLKISADQRLIEEDWLELIGFSDYHRSVSASSAAIQRYLKWLQGQQHALSTSVLSLHFIQGLSIEQIVQTLKLTGQKQWLKQARAEVGQWLAEYQPDQLQALKQKVNAFCL</sequence>
<dbReference type="GO" id="GO:0051392">
    <property type="term" value="F:tRNA cytidine N4-acetyltransferase activity"/>
    <property type="evidence" value="ECO:0007669"/>
    <property type="project" value="UniProtKB-UniRule"/>
</dbReference>
<dbReference type="GO" id="GO:0000049">
    <property type="term" value="F:tRNA binding"/>
    <property type="evidence" value="ECO:0007669"/>
    <property type="project" value="UniProtKB-UniRule"/>
</dbReference>
<dbReference type="InterPro" id="IPR024914">
    <property type="entry name" value="tRNA_acetyltr_TmcA"/>
</dbReference>
<dbReference type="PANTHER" id="PTHR10925">
    <property type="entry name" value="N-ACETYLTRANSFERASE 10"/>
    <property type="match status" value="1"/>
</dbReference>
<evidence type="ECO:0000256" key="8">
    <source>
        <dbReference type="ARBA" id="ARBA00023315"/>
    </source>
</evidence>
<dbReference type="GO" id="GO:0005524">
    <property type="term" value="F:ATP binding"/>
    <property type="evidence" value="ECO:0007669"/>
    <property type="project" value="UniProtKB-UniRule"/>
</dbReference>
<feature type="binding site" evidence="9">
    <location>
        <position position="176"/>
    </location>
    <ligand>
        <name>ATP</name>
        <dbReference type="ChEBI" id="CHEBI:30616"/>
    </ligand>
</feature>
<accession>A0A379G3W2</accession>
<dbReference type="InterPro" id="IPR032672">
    <property type="entry name" value="TmcA/NAT10/Kre33"/>
</dbReference>
<dbReference type="InterPro" id="IPR000182">
    <property type="entry name" value="GNAT_dom"/>
</dbReference>
<keyword evidence="5 9" id="KW-0547">Nucleotide-binding</keyword>
<dbReference type="Pfam" id="PF17176">
    <property type="entry name" value="tRNA_bind_3"/>
    <property type="match status" value="1"/>
</dbReference>
<dbReference type="Gene3D" id="1.20.120.890">
    <property type="entry name" value="tRNA(Met) cytidine acetyltransferase, tail domain"/>
    <property type="match status" value="1"/>
</dbReference>
<dbReference type="FunFam" id="3.40.50.300:FF:001011">
    <property type="entry name" value="tRNA(Met) cytidine acetyltransferase TmcA"/>
    <property type="match status" value="1"/>
</dbReference>
<dbReference type="GO" id="GO:1990883">
    <property type="term" value="F:18S rRNA cytidine N-acetyltransferase activity"/>
    <property type="evidence" value="ECO:0007669"/>
    <property type="project" value="TreeGrafter"/>
</dbReference>
<gene>
    <name evidence="9 14" type="primary">tmcA</name>
    <name evidence="14" type="ORF">NCTC12026_02144</name>
</gene>
<evidence type="ECO:0000256" key="4">
    <source>
        <dbReference type="ARBA" id="ARBA00022694"/>
    </source>
</evidence>
<evidence type="ECO:0000256" key="3">
    <source>
        <dbReference type="ARBA" id="ARBA00022679"/>
    </source>
</evidence>
<dbReference type="FunFam" id="3.40.50.11040:FF:000003">
    <property type="entry name" value="tRNA(Met) cytidine acetyltransferase TmcA"/>
    <property type="match status" value="1"/>
</dbReference>
<feature type="domain" description="tRNA(Met) cytidine acetyltransferase TmcA tRNA-binding" evidence="13">
    <location>
        <begin position="546"/>
        <end position="663"/>
    </location>
</feature>
<dbReference type="InterPro" id="IPR007807">
    <property type="entry name" value="TcmA/NAT10_helicase"/>
</dbReference>
<comment type="caution">
    <text evidence="9">Lacks conserved residue(s) required for the propagation of feature annotation.</text>
</comment>